<keyword evidence="3" id="KW-1185">Reference proteome</keyword>
<gene>
    <name evidence="2" type="ORF">SAMN04490244_101430</name>
</gene>
<accession>A0A1H9Q1G9</accession>
<protein>
    <submittedName>
        <fullName evidence="2">Ketosteroid isomerase-related protein</fullName>
    </submittedName>
</protein>
<dbReference type="RefSeq" id="WP_092687607.1">
    <property type="nucleotide sequence ID" value="NZ_CBDDGO010000004.1"/>
</dbReference>
<dbReference type="Proteomes" id="UP000198885">
    <property type="component" value="Unassembled WGS sequence"/>
</dbReference>
<dbReference type="EMBL" id="FOGU01000001">
    <property type="protein sequence ID" value="SER54280.1"/>
    <property type="molecule type" value="Genomic_DNA"/>
</dbReference>
<evidence type="ECO:0000313" key="3">
    <source>
        <dbReference type="Proteomes" id="UP000198885"/>
    </source>
</evidence>
<dbReference type="Gene3D" id="3.10.450.50">
    <property type="match status" value="1"/>
</dbReference>
<keyword evidence="2" id="KW-0413">Isomerase</keyword>
<dbReference type="SUPFAM" id="SSF54427">
    <property type="entry name" value="NTF2-like"/>
    <property type="match status" value="1"/>
</dbReference>
<organism evidence="2 3">
    <name type="scientific">Tranquillimonas rosea</name>
    <dbReference type="NCBI Taxonomy" id="641238"/>
    <lineage>
        <taxon>Bacteria</taxon>
        <taxon>Pseudomonadati</taxon>
        <taxon>Pseudomonadota</taxon>
        <taxon>Alphaproteobacteria</taxon>
        <taxon>Rhodobacterales</taxon>
        <taxon>Roseobacteraceae</taxon>
        <taxon>Tranquillimonas</taxon>
    </lineage>
</organism>
<dbReference type="AlphaFoldDB" id="A0A1H9Q1G9"/>
<dbReference type="GO" id="GO:0016853">
    <property type="term" value="F:isomerase activity"/>
    <property type="evidence" value="ECO:0007669"/>
    <property type="project" value="UniProtKB-KW"/>
</dbReference>
<dbReference type="OrthoDB" id="336094at2"/>
<dbReference type="STRING" id="641238.SAMN04490244_101430"/>
<proteinExistence type="predicted"/>
<evidence type="ECO:0000259" key="1">
    <source>
        <dbReference type="Pfam" id="PF20409"/>
    </source>
</evidence>
<reference evidence="2 3" key="1">
    <citation type="submission" date="2016-10" db="EMBL/GenBank/DDBJ databases">
        <authorList>
            <person name="de Groot N.N."/>
        </authorList>
    </citation>
    <scope>NUCLEOTIDE SEQUENCE [LARGE SCALE GENOMIC DNA]</scope>
    <source>
        <strain evidence="2 3">DSM 23042</strain>
    </source>
</reference>
<sequence>MTRDEIANELVVGCREGRAAENLDRLYSEDAVSVEAFAMPGGERITEGRAGIHGKHDWWETAMETHAAETEGPFLHGDDRFAVIFRVDATDKSSGQRWQMSEVAVYHVSDGRIVREEFFSPPMPG</sequence>
<dbReference type="Pfam" id="PF20409">
    <property type="entry name" value="SnoaL_5"/>
    <property type="match status" value="1"/>
</dbReference>
<name>A0A1H9Q1G9_9RHOB</name>
<dbReference type="InterPro" id="IPR046860">
    <property type="entry name" value="SnoaL_5"/>
</dbReference>
<evidence type="ECO:0000313" key="2">
    <source>
        <dbReference type="EMBL" id="SER54280.1"/>
    </source>
</evidence>
<dbReference type="InterPro" id="IPR032710">
    <property type="entry name" value="NTF2-like_dom_sf"/>
</dbReference>
<feature type="domain" description="SnoaL-like" evidence="1">
    <location>
        <begin position="1"/>
        <end position="119"/>
    </location>
</feature>